<dbReference type="SUPFAM" id="SSF53448">
    <property type="entry name" value="Nucleotide-diphospho-sugar transferases"/>
    <property type="match status" value="1"/>
</dbReference>
<keyword evidence="2" id="KW-1185">Reference proteome</keyword>
<dbReference type="Proteomes" id="UP001157961">
    <property type="component" value="Unassembled WGS sequence"/>
</dbReference>
<reference evidence="1 2" key="1">
    <citation type="submission" date="2017-05" db="EMBL/GenBank/DDBJ databases">
        <authorList>
            <person name="Varghese N."/>
            <person name="Submissions S."/>
        </authorList>
    </citation>
    <scope>NUCLEOTIDE SEQUENCE [LARGE SCALE GENOMIC DNA]</scope>
    <source>
        <strain evidence="1 2">DSM 29734</strain>
    </source>
</reference>
<comment type="caution">
    <text evidence="1">The sequence shown here is derived from an EMBL/GenBank/DDBJ whole genome shotgun (WGS) entry which is preliminary data.</text>
</comment>
<organism evidence="1 2">
    <name type="scientific">Shimia sagamensis</name>
    <dbReference type="NCBI Taxonomy" id="1566352"/>
    <lineage>
        <taxon>Bacteria</taxon>
        <taxon>Pseudomonadati</taxon>
        <taxon>Pseudomonadota</taxon>
        <taxon>Alphaproteobacteria</taxon>
        <taxon>Rhodobacterales</taxon>
        <taxon>Roseobacteraceae</taxon>
    </lineage>
</organism>
<evidence type="ECO:0008006" key="3">
    <source>
        <dbReference type="Google" id="ProtNLM"/>
    </source>
</evidence>
<dbReference type="InterPro" id="IPR029044">
    <property type="entry name" value="Nucleotide-diphossugar_trans"/>
</dbReference>
<name>A0ABY1PEE0_9RHOB</name>
<dbReference type="RefSeq" id="WP_283427501.1">
    <property type="nucleotide sequence ID" value="NZ_FXTY01000008.1"/>
</dbReference>
<protein>
    <recommendedName>
        <fullName evidence="3">Glycosyl transferase family 2</fullName>
    </recommendedName>
</protein>
<sequence length="272" mass="31023">MTRLVLSLTTIPPRFPFVGDNLAHLLEQTAEIDAINLYVARKYKRFEYDLTELPKVPEGVNLRIIDEDLGPATKVLPAAKEYRGQDVQILFCDDDKLYDASWAQRYVDSAKAHPDCCICEEGGQLSAPHYANDGWQGARRPRAGFIQKNLAYRFKRAASFGKWKPSKANRAGYVDILEGWGGVLVRPEFFDDACYEIPDVLWTVDDVWLSGCLERRGIPIWLNTEKKIRSMGHDVNLRDQSLAKLIHEGHGRVEANRACINYFRENHGIWQG</sequence>
<gene>
    <name evidence="1" type="ORF">SAMN06265373_108204</name>
</gene>
<proteinExistence type="predicted"/>
<dbReference type="EMBL" id="FXTY01000008">
    <property type="protein sequence ID" value="SMP32528.1"/>
    <property type="molecule type" value="Genomic_DNA"/>
</dbReference>
<accession>A0ABY1PEE0</accession>
<evidence type="ECO:0000313" key="2">
    <source>
        <dbReference type="Proteomes" id="UP001157961"/>
    </source>
</evidence>
<evidence type="ECO:0000313" key="1">
    <source>
        <dbReference type="EMBL" id="SMP32528.1"/>
    </source>
</evidence>